<name>A0A2N8LCA2_9STRE</name>
<keyword evidence="2 5" id="KW-0812">Transmembrane</keyword>
<evidence type="ECO:0000313" key="6">
    <source>
        <dbReference type="EMBL" id="PND47772.1"/>
    </source>
</evidence>
<evidence type="ECO:0000256" key="3">
    <source>
        <dbReference type="ARBA" id="ARBA00022989"/>
    </source>
</evidence>
<comment type="caution">
    <text evidence="6">The sequence shown here is derived from an EMBL/GenBank/DDBJ whole genome shotgun (WGS) entry which is preliminary data.</text>
</comment>
<evidence type="ECO:0000256" key="2">
    <source>
        <dbReference type="ARBA" id="ARBA00022692"/>
    </source>
</evidence>
<comment type="subcellular location">
    <subcellularLocation>
        <location evidence="1">Membrane</location>
        <topology evidence="1">Multi-pass membrane protein</topology>
    </subcellularLocation>
</comment>
<feature type="transmembrane region" description="Helical" evidence="5">
    <location>
        <begin position="81"/>
        <end position="104"/>
    </location>
</feature>
<feature type="transmembrane region" description="Helical" evidence="5">
    <location>
        <begin position="206"/>
        <end position="224"/>
    </location>
</feature>
<evidence type="ECO:0000313" key="7">
    <source>
        <dbReference type="Proteomes" id="UP000235963"/>
    </source>
</evidence>
<gene>
    <name evidence="6" type="ORF">AT575_05095</name>
</gene>
<protein>
    <submittedName>
        <fullName evidence="6">ABC transporter</fullName>
    </submittedName>
</protein>
<keyword evidence="7" id="KW-1185">Reference proteome</keyword>
<dbReference type="CDD" id="cd16914">
    <property type="entry name" value="EcfT"/>
    <property type="match status" value="1"/>
</dbReference>
<dbReference type="Proteomes" id="UP000235963">
    <property type="component" value="Unassembled WGS sequence"/>
</dbReference>
<evidence type="ECO:0000256" key="4">
    <source>
        <dbReference type="ARBA" id="ARBA00023136"/>
    </source>
</evidence>
<sequence length="226" mass="26320">MLNIKSYNPSMLFLALLLVTFTFSFTLNLIVTLTLLALVWLLLLASHVEWRHFLRLNGIASLLMLSIFLGTYFWGRNAHNLILSFTVALRPVLFMNLGLLFLTAHDAYAFLVSLHQNFDLPSQFTYGILAIFNLMPQLKLQYKRNKLAFALRGQKITFMSPKLLLSLLFKTIYWVDYLEMAMLSKGFNAQEKRTYAHTYQIKKRDYGLLFASWLLSVLLIWISLNY</sequence>
<proteinExistence type="predicted"/>
<reference evidence="6 7" key="1">
    <citation type="submission" date="2015-12" db="EMBL/GenBank/DDBJ databases">
        <title>Streptococcus penaeicida sp. nov.</title>
        <authorList>
            <person name="Gomez-Gil B."/>
            <person name="Morales-Covarrubias M."/>
        </authorList>
    </citation>
    <scope>NUCLEOTIDE SEQUENCE [LARGE SCALE GENOMIC DNA]</scope>
    <source>
        <strain evidence="6 7">CAIM 1838</strain>
    </source>
</reference>
<keyword evidence="3 5" id="KW-1133">Transmembrane helix</keyword>
<dbReference type="OrthoDB" id="92887at2"/>
<dbReference type="RefSeq" id="WP_102777452.1">
    <property type="nucleotide sequence ID" value="NZ_CBCSGP010000010.1"/>
</dbReference>
<keyword evidence="4 5" id="KW-0472">Membrane</keyword>
<feature type="transmembrane region" description="Helical" evidence="5">
    <location>
        <begin position="12"/>
        <end position="42"/>
    </location>
</feature>
<feature type="transmembrane region" description="Helical" evidence="5">
    <location>
        <begin position="124"/>
        <end position="142"/>
    </location>
</feature>
<feature type="transmembrane region" description="Helical" evidence="5">
    <location>
        <begin position="54"/>
        <end position="74"/>
    </location>
</feature>
<evidence type="ECO:0000256" key="1">
    <source>
        <dbReference type="ARBA" id="ARBA00004141"/>
    </source>
</evidence>
<accession>A0A2N8LCA2</accession>
<evidence type="ECO:0000256" key="5">
    <source>
        <dbReference type="SAM" id="Phobius"/>
    </source>
</evidence>
<dbReference type="AlphaFoldDB" id="A0A2N8LCA2"/>
<organism evidence="6 7">
    <name type="scientific">Streptococcus penaeicida</name>
    <dbReference type="NCBI Taxonomy" id="1765960"/>
    <lineage>
        <taxon>Bacteria</taxon>
        <taxon>Bacillati</taxon>
        <taxon>Bacillota</taxon>
        <taxon>Bacilli</taxon>
        <taxon>Lactobacillales</taxon>
        <taxon>Streptococcaceae</taxon>
        <taxon>Streptococcus</taxon>
    </lineage>
</organism>
<dbReference type="EMBL" id="LOCM01000020">
    <property type="protein sequence ID" value="PND47772.1"/>
    <property type="molecule type" value="Genomic_DNA"/>
</dbReference>
<dbReference type="GO" id="GO:0005886">
    <property type="term" value="C:plasma membrane"/>
    <property type="evidence" value="ECO:0007669"/>
    <property type="project" value="UniProtKB-ARBA"/>
</dbReference>
<dbReference type="InterPro" id="IPR003339">
    <property type="entry name" value="ABC/ECF_trnsptr_transmembrane"/>
</dbReference>